<proteinExistence type="predicted"/>
<feature type="region of interest" description="Disordered" evidence="1">
    <location>
        <begin position="132"/>
        <end position="154"/>
    </location>
</feature>
<comment type="caution">
    <text evidence="2">The sequence shown here is derived from an EMBL/GenBank/DDBJ whole genome shotgun (WGS) entry which is preliminary data.</text>
</comment>
<gene>
    <name evidence="2" type="ORF">ERS075527_05488</name>
</gene>
<organism evidence="2 3">
    <name type="scientific">Mycobacteroides abscessus</name>
    <dbReference type="NCBI Taxonomy" id="36809"/>
    <lineage>
        <taxon>Bacteria</taxon>
        <taxon>Bacillati</taxon>
        <taxon>Actinomycetota</taxon>
        <taxon>Actinomycetes</taxon>
        <taxon>Mycobacteriales</taxon>
        <taxon>Mycobacteriaceae</taxon>
        <taxon>Mycobacteroides</taxon>
    </lineage>
</organism>
<evidence type="ECO:0000256" key="1">
    <source>
        <dbReference type="SAM" id="MobiDB-lite"/>
    </source>
</evidence>
<evidence type="ECO:0000313" key="3">
    <source>
        <dbReference type="Proteomes" id="UP000038487"/>
    </source>
</evidence>
<evidence type="ECO:0000313" key="2">
    <source>
        <dbReference type="EMBL" id="CPT71448.1"/>
    </source>
</evidence>
<accession>A0AB33TCK5</accession>
<dbReference type="Proteomes" id="UP000038487">
    <property type="component" value="Unassembled WGS sequence"/>
</dbReference>
<name>A0AB33TCK5_9MYCO</name>
<reference evidence="2 3" key="1">
    <citation type="submission" date="2015-03" db="EMBL/GenBank/DDBJ databases">
        <authorList>
            <consortium name="Pathogen Informatics"/>
            <person name="Murphy D."/>
        </authorList>
    </citation>
    <scope>NUCLEOTIDE SEQUENCE [LARGE SCALE GENOMIC DNA]</scope>
    <source>
        <strain evidence="2 3">PAP036</strain>
    </source>
</reference>
<protein>
    <submittedName>
        <fullName evidence="2">Uncharacterized protein</fullName>
    </submittedName>
</protein>
<dbReference type="EMBL" id="CSUW01000024">
    <property type="protein sequence ID" value="CPT71448.1"/>
    <property type="molecule type" value="Genomic_DNA"/>
</dbReference>
<sequence>MRSETERCDSTMETKGKSSKSLEIVRCRAYALCVSTDDLIDEAIHAEITRRISEVEPPLPVPPDDIPGFPGGTAPFDIAVAALGVSHSAARAAVVGEYRGHTADEWRDYAERALAYSASVGEVMKERASALQKMSHEPSQEFLDKLESIRATEG</sequence>
<dbReference type="AlphaFoldDB" id="A0AB33TCK5"/>